<accession>A0A9X2BAJ9</accession>
<protein>
    <submittedName>
        <fullName evidence="2">Uncharacterized protein</fullName>
    </submittedName>
</protein>
<feature type="compositionally biased region" description="Basic and acidic residues" evidence="1">
    <location>
        <begin position="17"/>
        <end position="34"/>
    </location>
</feature>
<dbReference type="EMBL" id="JALJEJ010000014">
    <property type="protein sequence ID" value="MCJ8211919.1"/>
    <property type="molecule type" value="Genomic_DNA"/>
</dbReference>
<evidence type="ECO:0000313" key="2">
    <source>
        <dbReference type="EMBL" id="MCJ8211919.1"/>
    </source>
</evidence>
<name>A0A9X2BAJ9_9SPHI</name>
<dbReference type="AlphaFoldDB" id="A0A9X2BAJ9"/>
<proteinExistence type="predicted"/>
<sequence length="79" mass="8852">MTKPANNPHKPSPSDTPTDRPEDNGNKTIQRPEDKDYDAENADFGNVDKTHREDEEPVNPIKTPPTENEGMKQGKVQPD</sequence>
<dbReference type="Proteomes" id="UP001139450">
    <property type="component" value="Unassembled WGS sequence"/>
</dbReference>
<reference evidence="2" key="1">
    <citation type="submission" date="2022-04" db="EMBL/GenBank/DDBJ databases">
        <title>Mucilaginibacter sp. RS28 isolated from freshwater.</title>
        <authorList>
            <person name="Ko S.-R."/>
        </authorList>
    </citation>
    <scope>NUCLEOTIDE SEQUENCE</scope>
    <source>
        <strain evidence="2">RS28</strain>
    </source>
</reference>
<gene>
    <name evidence="2" type="ORF">MUY27_19530</name>
</gene>
<comment type="caution">
    <text evidence="2">The sequence shown here is derived from an EMBL/GenBank/DDBJ whole genome shotgun (WGS) entry which is preliminary data.</text>
</comment>
<dbReference type="RefSeq" id="WP_245132985.1">
    <property type="nucleotide sequence ID" value="NZ_JALJEJ010000014.1"/>
</dbReference>
<keyword evidence="3" id="KW-1185">Reference proteome</keyword>
<feature type="region of interest" description="Disordered" evidence="1">
    <location>
        <begin position="1"/>
        <end position="79"/>
    </location>
</feature>
<evidence type="ECO:0000313" key="3">
    <source>
        <dbReference type="Proteomes" id="UP001139450"/>
    </source>
</evidence>
<organism evidence="2 3">
    <name type="scientific">Mucilaginibacter straminoryzae</name>
    <dbReference type="NCBI Taxonomy" id="2932774"/>
    <lineage>
        <taxon>Bacteria</taxon>
        <taxon>Pseudomonadati</taxon>
        <taxon>Bacteroidota</taxon>
        <taxon>Sphingobacteriia</taxon>
        <taxon>Sphingobacteriales</taxon>
        <taxon>Sphingobacteriaceae</taxon>
        <taxon>Mucilaginibacter</taxon>
    </lineage>
</organism>
<evidence type="ECO:0000256" key="1">
    <source>
        <dbReference type="SAM" id="MobiDB-lite"/>
    </source>
</evidence>